<evidence type="ECO:0000256" key="3">
    <source>
        <dbReference type="RuleBase" id="RU003512"/>
    </source>
</evidence>
<comment type="caution">
    <text evidence="5">The sequence shown here is derived from an EMBL/GenBank/DDBJ whole genome shotgun (WGS) entry which is preliminary data.</text>
</comment>
<dbReference type="RefSeq" id="WP_320755416.1">
    <property type="nucleotide sequence ID" value="NZ_JAWNGA010000012.1"/>
</dbReference>
<gene>
    <name evidence="5" type="ORF">R6G86_07060</name>
</gene>
<evidence type="ECO:0000313" key="6">
    <source>
        <dbReference type="Proteomes" id="UP001275049"/>
    </source>
</evidence>
<accession>A0ABU5GBL8</accession>
<dbReference type="NCBIfam" id="NF038134">
    <property type="entry name" value="choice_anch_M"/>
    <property type="match status" value="1"/>
</dbReference>
<reference evidence="5 6" key="1">
    <citation type="submission" date="2023-10" db="EMBL/GenBank/DDBJ databases">
        <title>Whole Genome based description of the genera Actinobaculum and Actinotignum reveals a complex phylogenetic relationship within the species included in the genus Actinotignum.</title>
        <authorList>
            <person name="Jensen C.S."/>
            <person name="Dargis R."/>
            <person name="Kemp M."/>
            <person name="Christensen J.J."/>
        </authorList>
    </citation>
    <scope>NUCLEOTIDE SEQUENCE [LARGE SCALE GENOMIC DNA]</scope>
    <source>
        <strain evidence="5 6">SLA_B974</strain>
    </source>
</reference>
<dbReference type="EMBL" id="JAWNGA010000012">
    <property type="protein sequence ID" value="MDY5133496.1"/>
    <property type="molecule type" value="Genomic_DNA"/>
</dbReference>
<dbReference type="InterPro" id="IPR006129">
    <property type="entry name" value="AdhesinB"/>
</dbReference>
<keyword evidence="6" id="KW-1185">Reference proteome</keyword>
<feature type="compositionally biased region" description="Polar residues" evidence="4">
    <location>
        <begin position="16"/>
        <end position="45"/>
    </location>
</feature>
<evidence type="ECO:0000256" key="1">
    <source>
        <dbReference type="ARBA" id="ARBA00022448"/>
    </source>
</evidence>
<name>A0ABU5GBL8_9ACTO</name>
<dbReference type="InterPro" id="IPR006128">
    <property type="entry name" value="Lipoprotein_PsaA-like"/>
</dbReference>
<sequence length="540" mass="57565">MACTSLALGLAGCTPAQGNSGSDVRNAMNGKTSSESVATANSSGRNAPKETRNKNGISVVATTPVIGDIASNIGRGRATVTTLIPPGSDPHSYEPTLHNIRDIARARLVLSNGLLLEEQRMARAVTANLAPDATHKAVAEEAPKYGARIIPLVEDLSLSTIWLGVRVQGKDSARSTITIEATDFTGPGNISAFLTGTFGAPTPYINTADGLNKHDKIDLPADAHTHMSWAFSKPGMYTLTLRARVNTPGASRDLGSATYTFAVGTTPKKVFTHVLDHGHMDIATSFNKGLGFWGDDQSGQSKTARWYPAEDSVVVVPDVALAPIPTDPAYRFLGRPGHNTYLLAQAVLGKHVHGEIDPHMWLDPQAGEAYIGVIRDALIGTDPQGRGTYEANARKYVEKLRRVRDYSAQVLARVPEKNRNLITTHDGFGYLAHAFGLKVAGFVTRNPAIQPSARDAIALNRTIATLGVPAVFVEPTATAHVGELVQVARTHGVSVCSIYSESFTKEVPDYLALLATNARNISTCLNPEALAPPDFHDTAS</sequence>
<evidence type="ECO:0000256" key="4">
    <source>
        <dbReference type="SAM" id="MobiDB-lite"/>
    </source>
</evidence>
<dbReference type="Proteomes" id="UP001275049">
    <property type="component" value="Unassembled WGS sequence"/>
</dbReference>
<dbReference type="NCBIfam" id="TIGR03769">
    <property type="entry name" value="P_ac_wall_RPT"/>
    <property type="match status" value="1"/>
</dbReference>
<proteinExistence type="inferred from homology"/>
<dbReference type="PRINTS" id="PR00690">
    <property type="entry name" value="ADHESNFAMILY"/>
</dbReference>
<keyword evidence="1 3" id="KW-0813">Transport</keyword>
<dbReference type="InterPro" id="IPR022434">
    <property type="entry name" value="ABC_LPXTG_lipo_actinobac"/>
</dbReference>
<dbReference type="Gene3D" id="3.40.50.1980">
    <property type="entry name" value="Nitrogenase molybdenum iron protein domain"/>
    <property type="match status" value="2"/>
</dbReference>
<keyword evidence="2" id="KW-0732">Signal</keyword>
<protein>
    <submittedName>
        <fullName evidence="5">Anchored repeat ABC transporter, substrate-binding protein</fullName>
    </submittedName>
</protein>
<evidence type="ECO:0000313" key="5">
    <source>
        <dbReference type="EMBL" id="MDY5133496.1"/>
    </source>
</evidence>
<dbReference type="NCBIfam" id="TIGR03772">
    <property type="entry name" value="anch_rpt_subst"/>
    <property type="match status" value="1"/>
</dbReference>
<dbReference type="InterPro" id="IPR050492">
    <property type="entry name" value="Bact_metal-bind_prot9"/>
</dbReference>
<dbReference type="InterPro" id="IPR022435">
    <property type="entry name" value="Surface-anchored_actinobac"/>
</dbReference>
<feature type="region of interest" description="Disordered" evidence="4">
    <location>
        <begin position="14"/>
        <end position="55"/>
    </location>
</feature>
<dbReference type="SUPFAM" id="SSF53807">
    <property type="entry name" value="Helical backbone' metal receptor"/>
    <property type="match status" value="1"/>
</dbReference>
<organism evidence="5 6">
    <name type="scientific">Actinotignum urinale</name>
    <dbReference type="NCBI Taxonomy" id="190146"/>
    <lineage>
        <taxon>Bacteria</taxon>
        <taxon>Bacillati</taxon>
        <taxon>Actinomycetota</taxon>
        <taxon>Actinomycetes</taxon>
        <taxon>Actinomycetales</taxon>
        <taxon>Actinomycetaceae</taxon>
        <taxon>Actinotignum</taxon>
    </lineage>
</organism>
<dbReference type="Pfam" id="PF01297">
    <property type="entry name" value="ZnuA"/>
    <property type="match status" value="2"/>
</dbReference>
<evidence type="ECO:0000256" key="2">
    <source>
        <dbReference type="ARBA" id="ARBA00022729"/>
    </source>
</evidence>
<dbReference type="InterPro" id="IPR006127">
    <property type="entry name" value="ZnuA-like"/>
</dbReference>
<dbReference type="PRINTS" id="PR00691">
    <property type="entry name" value="ADHESINB"/>
</dbReference>
<dbReference type="PANTHER" id="PTHR42953">
    <property type="entry name" value="HIGH-AFFINITY ZINC UPTAKE SYSTEM PROTEIN ZNUA-RELATED"/>
    <property type="match status" value="1"/>
</dbReference>
<comment type="similarity">
    <text evidence="3">Belongs to the bacterial solute-binding protein 9 family.</text>
</comment>